<reference evidence="2 3" key="1">
    <citation type="journal article" date="2013" name="Curr. Biol.">
        <title>The Genome of the Foraminiferan Reticulomyxa filosa.</title>
        <authorList>
            <person name="Glockner G."/>
            <person name="Hulsmann N."/>
            <person name="Schleicher M."/>
            <person name="Noegel A.A."/>
            <person name="Eichinger L."/>
            <person name="Gallinger C."/>
            <person name="Pawlowski J."/>
            <person name="Sierra R."/>
            <person name="Euteneuer U."/>
            <person name="Pillet L."/>
            <person name="Moustafa A."/>
            <person name="Platzer M."/>
            <person name="Groth M."/>
            <person name="Szafranski K."/>
            <person name="Schliwa M."/>
        </authorList>
    </citation>
    <scope>NUCLEOTIDE SEQUENCE [LARGE SCALE GENOMIC DNA]</scope>
</reference>
<keyword evidence="1" id="KW-1133">Transmembrane helix</keyword>
<evidence type="ECO:0008006" key="4">
    <source>
        <dbReference type="Google" id="ProtNLM"/>
    </source>
</evidence>
<comment type="caution">
    <text evidence="2">The sequence shown here is derived from an EMBL/GenBank/DDBJ whole genome shotgun (WGS) entry which is preliminary data.</text>
</comment>
<organism evidence="2 3">
    <name type="scientific">Reticulomyxa filosa</name>
    <dbReference type="NCBI Taxonomy" id="46433"/>
    <lineage>
        <taxon>Eukaryota</taxon>
        <taxon>Sar</taxon>
        <taxon>Rhizaria</taxon>
        <taxon>Retaria</taxon>
        <taxon>Foraminifera</taxon>
        <taxon>Monothalamids</taxon>
        <taxon>Reticulomyxidae</taxon>
        <taxon>Reticulomyxa</taxon>
    </lineage>
</organism>
<dbReference type="Proteomes" id="UP000023152">
    <property type="component" value="Unassembled WGS sequence"/>
</dbReference>
<dbReference type="OrthoDB" id="5949092at2759"/>
<name>X6NJX0_RETFI</name>
<dbReference type="AlphaFoldDB" id="X6NJX0"/>
<proteinExistence type="predicted"/>
<keyword evidence="1" id="KW-0472">Membrane</keyword>
<protein>
    <recommendedName>
        <fullName evidence="4">Right handed beta helix domain-containing protein</fullName>
    </recommendedName>
</protein>
<dbReference type="SUPFAM" id="SSF51126">
    <property type="entry name" value="Pectin lyase-like"/>
    <property type="match status" value="1"/>
</dbReference>
<keyword evidence="3" id="KW-1185">Reference proteome</keyword>
<keyword evidence="1" id="KW-0812">Transmembrane</keyword>
<feature type="transmembrane region" description="Helical" evidence="1">
    <location>
        <begin position="174"/>
        <end position="203"/>
    </location>
</feature>
<evidence type="ECO:0000256" key="1">
    <source>
        <dbReference type="SAM" id="Phobius"/>
    </source>
</evidence>
<gene>
    <name evidence="2" type="ORF">RFI_11118</name>
</gene>
<evidence type="ECO:0000313" key="3">
    <source>
        <dbReference type="Proteomes" id="UP000023152"/>
    </source>
</evidence>
<dbReference type="InterPro" id="IPR011050">
    <property type="entry name" value="Pectin_lyase_fold/virulence"/>
</dbReference>
<sequence length="268" mass="30817">DPHGMPSGGDWALQRQAAITIEYASGIWIVANLFTRLDGNAIIMNRFNRRHLIFDNEIVWNGDTAIASWGDTNGITFPISESEETSMGWDGTDGNQPRQVEIVANYVHELGIWEKQSSFYFQGKSCLNVVAYNIFYNGPRAGINFNDGFGGGTQITRNLLFNTCRESGDHGFCFIFFFLNYLFIYLFIISQFVHTHTFFFFFVRVGPFNSWDRQVYVTDVKYGYPSVIKQWDYISYNFILANYNSIGAIDNDDGSCFYQTHHNFFVYG</sequence>
<accession>X6NJX0</accession>
<evidence type="ECO:0000313" key="2">
    <source>
        <dbReference type="EMBL" id="ETO26019.1"/>
    </source>
</evidence>
<feature type="non-terminal residue" evidence="2">
    <location>
        <position position="1"/>
    </location>
</feature>
<dbReference type="OMA" id="GIWIVAN"/>
<dbReference type="EMBL" id="ASPP01008140">
    <property type="protein sequence ID" value="ETO26019.1"/>
    <property type="molecule type" value="Genomic_DNA"/>
</dbReference>
<feature type="non-terminal residue" evidence="2">
    <location>
        <position position="268"/>
    </location>
</feature>